<dbReference type="Gene3D" id="1.10.1200.10">
    <property type="entry name" value="ACP-like"/>
    <property type="match status" value="1"/>
</dbReference>
<keyword evidence="3" id="KW-1185">Reference proteome</keyword>
<accession>B8I681</accession>
<dbReference type="RefSeq" id="WP_015925935.1">
    <property type="nucleotide sequence ID" value="NC_011898.1"/>
</dbReference>
<evidence type="ECO:0000313" key="3">
    <source>
        <dbReference type="Proteomes" id="UP000001349"/>
    </source>
</evidence>
<dbReference type="HOGENOM" id="CLU_108696_8_3_9"/>
<dbReference type="Pfam" id="PF00550">
    <property type="entry name" value="PP-binding"/>
    <property type="match status" value="1"/>
</dbReference>
<feature type="domain" description="Carrier" evidence="1">
    <location>
        <begin position="4"/>
        <end position="81"/>
    </location>
</feature>
<proteinExistence type="predicted"/>
<dbReference type="InterPro" id="IPR036736">
    <property type="entry name" value="ACP-like_sf"/>
</dbReference>
<gene>
    <name evidence="2" type="ordered locus">Ccel_2518</name>
</gene>
<dbReference type="Proteomes" id="UP000001349">
    <property type="component" value="Chromosome"/>
</dbReference>
<dbReference type="KEGG" id="cce:Ccel_2518"/>
<dbReference type="eggNOG" id="ENOG5033Z26">
    <property type="taxonomic scope" value="Bacteria"/>
</dbReference>
<dbReference type="InterPro" id="IPR009081">
    <property type="entry name" value="PP-bd_ACP"/>
</dbReference>
<sequence>MQKQEIESKVCEVVSRVAQFNNDNVVADSDLRDNYGVDSIVLVELLVEIEDIFGITFDSSSLTYETFSTVNSITDYIENVLNS</sequence>
<protein>
    <submittedName>
        <fullName evidence="2">Phosphopantetheine-binding</fullName>
    </submittedName>
</protein>
<dbReference type="STRING" id="394503.Ccel_2518"/>
<dbReference type="OrthoDB" id="4282095at2"/>
<evidence type="ECO:0000313" key="2">
    <source>
        <dbReference type="EMBL" id="ACL76846.1"/>
    </source>
</evidence>
<name>B8I681_RUMCH</name>
<dbReference type="AlphaFoldDB" id="B8I681"/>
<evidence type="ECO:0000259" key="1">
    <source>
        <dbReference type="PROSITE" id="PS50075"/>
    </source>
</evidence>
<organism evidence="2 3">
    <name type="scientific">Ruminiclostridium cellulolyticum (strain ATCC 35319 / DSM 5812 / JCM 6584 / H10)</name>
    <name type="common">Clostridium cellulolyticum</name>
    <dbReference type="NCBI Taxonomy" id="394503"/>
    <lineage>
        <taxon>Bacteria</taxon>
        <taxon>Bacillati</taxon>
        <taxon>Bacillota</taxon>
        <taxon>Clostridia</taxon>
        <taxon>Eubacteriales</taxon>
        <taxon>Oscillospiraceae</taxon>
        <taxon>Ruminiclostridium</taxon>
    </lineage>
</organism>
<reference evidence="2 3" key="1">
    <citation type="submission" date="2009-01" db="EMBL/GenBank/DDBJ databases">
        <title>Complete sequence of Clostridium cellulolyticum H10.</title>
        <authorList>
            <consortium name="US DOE Joint Genome Institute"/>
            <person name="Lucas S."/>
            <person name="Copeland A."/>
            <person name="Lapidus A."/>
            <person name="Glavina del Rio T."/>
            <person name="Dalin E."/>
            <person name="Tice H."/>
            <person name="Bruce D."/>
            <person name="Goodwin L."/>
            <person name="Pitluck S."/>
            <person name="Chertkov O."/>
            <person name="Saunders E."/>
            <person name="Brettin T."/>
            <person name="Detter J.C."/>
            <person name="Han C."/>
            <person name="Larimer F."/>
            <person name="Land M."/>
            <person name="Hauser L."/>
            <person name="Kyrpides N."/>
            <person name="Ivanova N."/>
            <person name="Zhou J."/>
            <person name="Richardson P."/>
        </authorList>
    </citation>
    <scope>NUCLEOTIDE SEQUENCE [LARGE SCALE GENOMIC DNA]</scope>
    <source>
        <strain evidence="3">ATCC 35319 / DSM 5812 / JCM 6584 / H10</strain>
    </source>
</reference>
<dbReference type="EMBL" id="CP001348">
    <property type="protein sequence ID" value="ACL76846.1"/>
    <property type="molecule type" value="Genomic_DNA"/>
</dbReference>
<dbReference type="PROSITE" id="PS50075">
    <property type="entry name" value="CARRIER"/>
    <property type="match status" value="1"/>
</dbReference>
<dbReference type="SUPFAM" id="SSF47336">
    <property type="entry name" value="ACP-like"/>
    <property type="match status" value="1"/>
</dbReference>